<dbReference type="AlphaFoldDB" id="A0A498M5V9"/>
<sequence length="306" mass="34773">MTGSVLHIAIDFGTSYSGYAFSFQTKQAQEQIRIPSWGKECGQKTLKTPTCILFDEDQKFLKFGYDALMTYTRSTKKLEARKQYLFEHFKMELYDKELHQDLMITAKNGAQMKAMTVFSESLRFLKDHALSKIAENTSGKKFIASDATWVLTVPAIWKAAAKQFMREAATEAGLVTESDPERLLIALEPEAASVFSVMRKFAEVQWVSGEDAGMYIEVKSEAIRKYDDTKMDDNGYPQTDYSAAVEWQKGKKPKHGWPMYMASIKFVSRAMLQKWPHVVHSSTGAAINAKLTEIRGKKKQKNIQKP</sequence>
<accession>A0A498M5V9</accession>
<dbReference type="Proteomes" id="UP000290572">
    <property type="component" value="Unassembled WGS sequence"/>
</dbReference>
<dbReference type="PANTHER" id="PTHR14187:SF5">
    <property type="entry name" value="HEAT SHOCK 70 KDA PROTEIN 12A"/>
    <property type="match status" value="1"/>
</dbReference>
<dbReference type="STRING" id="84645.A0A498M5V9"/>
<dbReference type="InterPro" id="IPR043129">
    <property type="entry name" value="ATPase_NBD"/>
</dbReference>
<gene>
    <name evidence="2" type="ORF">ROHU_000288</name>
    <name evidence="1" type="ORF">ROHU_028193</name>
</gene>
<dbReference type="Gene3D" id="3.30.420.40">
    <property type="match status" value="1"/>
</dbReference>
<evidence type="ECO:0000313" key="3">
    <source>
        <dbReference type="Proteomes" id="UP000290572"/>
    </source>
</evidence>
<comment type="caution">
    <text evidence="1">The sequence shown here is derived from an EMBL/GenBank/DDBJ whole genome shotgun (WGS) entry which is preliminary data.</text>
</comment>
<dbReference type="EMBL" id="QBIY01012858">
    <property type="protein sequence ID" value="RXN15273.1"/>
    <property type="molecule type" value="Genomic_DNA"/>
</dbReference>
<keyword evidence="1" id="KW-0346">Stress response</keyword>
<dbReference type="EMBL" id="QBIY01001903">
    <property type="protein sequence ID" value="RXN39328.1"/>
    <property type="molecule type" value="Genomic_DNA"/>
</dbReference>
<organism evidence="1 3">
    <name type="scientific">Labeo rohita</name>
    <name type="common">Indian major carp</name>
    <name type="synonym">Cyprinus rohita</name>
    <dbReference type="NCBI Taxonomy" id="84645"/>
    <lineage>
        <taxon>Eukaryota</taxon>
        <taxon>Metazoa</taxon>
        <taxon>Chordata</taxon>
        <taxon>Craniata</taxon>
        <taxon>Vertebrata</taxon>
        <taxon>Euteleostomi</taxon>
        <taxon>Actinopterygii</taxon>
        <taxon>Neopterygii</taxon>
        <taxon>Teleostei</taxon>
        <taxon>Ostariophysi</taxon>
        <taxon>Cypriniformes</taxon>
        <taxon>Cyprinidae</taxon>
        <taxon>Labeoninae</taxon>
        <taxon>Labeonini</taxon>
        <taxon>Labeo</taxon>
    </lineage>
</organism>
<evidence type="ECO:0000313" key="1">
    <source>
        <dbReference type="EMBL" id="RXN15273.1"/>
    </source>
</evidence>
<protein>
    <submittedName>
        <fullName evidence="1">Heat shock 70 kDa 12A-like protein</fullName>
    </submittedName>
</protein>
<evidence type="ECO:0000313" key="2">
    <source>
        <dbReference type="EMBL" id="RXN39328.1"/>
    </source>
</evidence>
<reference evidence="1 3" key="1">
    <citation type="submission" date="2018-03" db="EMBL/GenBank/DDBJ databases">
        <title>Draft genome sequence of Rohu Carp (Labeo rohita).</title>
        <authorList>
            <person name="Das P."/>
            <person name="Kushwaha B."/>
            <person name="Joshi C.G."/>
            <person name="Kumar D."/>
            <person name="Nagpure N.S."/>
            <person name="Sahoo L."/>
            <person name="Das S.P."/>
            <person name="Bit A."/>
            <person name="Patnaik S."/>
            <person name="Meher P.K."/>
            <person name="Jayasankar P."/>
            <person name="Koringa P.G."/>
            <person name="Patel N.V."/>
            <person name="Hinsu A.T."/>
            <person name="Kumar R."/>
            <person name="Pandey M."/>
            <person name="Agarwal S."/>
            <person name="Srivastava S."/>
            <person name="Singh M."/>
            <person name="Iquebal M.A."/>
            <person name="Jaiswal S."/>
            <person name="Angadi U.B."/>
            <person name="Kumar N."/>
            <person name="Raza M."/>
            <person name="Shah T.M."/>
            <person name="Rai A."/>
            <person name="Jena J.K."/>
        </authorList>
    </citation>
    <scope>NUCLEOTIDE SEQUENCE [LARGE SCALE GENOMIC DNA]</scope>
    <source>
        <strain evidence="1">DASCIFA01</strain>
        <tissue evidence="1">Testis</tissue>
    </source>
</reference>
<dbReference type="PANTHER" id="PTHR14187">
    <property type="entry name" value="ALPHA KINASE/ELONGATION FACTOR 2 KINASE"/>
    <property type="match status" value="1"/>
</dbReference>
<name>A0A498M5V9_LABRO</name>
<dbReference type="SUPFAM" id="SSF53067">
    <property type="entry name" value="Actin-like ATPase domain"/>
    <property type="match status" value="1"/>
</dbReference>
<keyword evidence="3" id="KW-1185">Reference proteome</keyword>
<proteinExistence type="predicted"/>